<dbReference type="EC" id="2.7.4.1" evidence="6 7"/>
<evidence type="ECO:0000259" key="8">
    <source>
        <dbReference type="Pfam" id="PF02503"/>
    </source>
</evidence>
<dbReference type="Proteomes" id="UP001325680">
    <property type="component" value="Chromosome"/>
</dbReference>
<evidence type="ECO:0000313" key="13">
    <source>
        <dbReference type="Proteomes" id="UP001325680"/>
    </source>
</evidence>
<evidence type="ECO:0000256" key="1">
    <source>
        <dbReference type="ARBA" id="ARBA00022553"/>
    </source>
</evidence>
<keyword evidence="3 6" id="KW-0547">Nucleotide-binding</keyword>
<dbReference type="Gene3D" id="3.30.870.10">
    <property type="entry name" value="Endonuclease Chain A"/>
    <property type="match status" value="2"/>
</dbReference>
<dbReference type="InterPro" id="IPR036832">
    <property type="entry name" value="PPK_N_dom_sf"/>
</dbReference>
<dbReference type="Gene3D" id="3.30.1840.10">
    <property type="entry name" value="Polyphosphate kinase middle domain"/>
    <property type="match status" value="1"/>
</dbReference>
<keyword evidence="6" id="KW-0479">Metal-binding</keyword>
<dbReference type="NCBIfam" id="NF003917">
    <property type="entry name" value="PRK05443.1-1"/>
    <property type="match status" value="1"/>
</dbReference>
<accession>A0ABZ0W915</accession>
<evidence type="ECO:0000256" key="7">
    <source>
        <dbReference type="RuleBase" id="RU003800"/>
    </source>
</evidence>
<dbReference type="Pfam" id="PF02503">
    <property type="entry name" value="PP_kinase"/>
    <property type="match status" value="1"/>
</dbReference>
<keyword evidence="4 6" id="KW-0418">Kinase</keyword>
<comment type="similarity">
    <text evidence="6 7">Belongs to the polyphosphate kinase 1 (PPK1) family.</text>
</comment>
<evidence type="ECO:0000259" key="11">
    <source>
        <dbReference type="Pfam" id="PF17941"/>
    </source>
</evidence>
<evidence type="ECO:0000256" key="4">
    <source>
        <dbReference type="ARBA" id="ARBA00022777"/>
    </source>
</evidence>
<name>A0ABZ0W915_9BACT</name>
<dbReference type="Pfam" id="PF17941">
    <property type="entry name" value="PP_kinase_C_1"/>
    <property type="match status" value="1"/>
</dbReference>
<dbReference type="Pfam" id="PF13089">
    <property type="entry name" value="PP_kinase_N"/>
    <property type="match status" value="1"/>
</dbReference>
<feature type="binding site" evidence="6">
    <location>
        <position position="42"/>
    </location>
    <ligand>
        <name>ATP</name>
        <dbReference type="ChEBI" id="CHEBI:30616"/>
    </ligand>
</feature>
<dbReference type="InterPro" id="IPR025200">
    <property type="entry name" value="PPK_C_dom2"/>
</dbReference>
<dbReference type="Pfam" id="PF13090">
    <property type="entry name" value="PP_kinase_C"/>
    <property type="match status" value="1"/>
</dbReference>
<dbReference type="PIRSF" id="PIRSF015589">
    <property type="entry name" value="PP_kinase"/>
    <property type="match status" value="1"/>
</dbReference>
<dbReference type="HAMAP" id="MF_00347">
    <property type="entry name" value="Polyphosphate_kinase"/>
    <property type="match status" value="1"/>
</dbReference>
<evidence type="ECO:0000256" key="6">
    <source>
        <dbReference type="HAMAP-Rule" id="MF_00347"/>
    </source>
</evidence>
<dbReference type="GO" id="GO:0008976">
    <property type="term" value="F:polyphosphate kinase activity"/>
    <property type="evidence" value="ECO:0007669"/>
    <property type="project" value="UniProtKB-EC"/>
</dbReference>
<dbReference type="SUPFAM" id="SSF56024">
    <property type="entry name" value="Phospholipase D/nuclease"/>
    <property type="match status" value="2"/>
</dbReference>
<feature type="domain" description="Polyphosphate kinase C-terminal" evidence="11">
    <location>
        <begin position="329"/>
        <end position="489"/>
    </location>
</feature>
<feature type="binding site" evidence="6">
    <location>
        <position position="591"/>
    </location>
    <ligand>
        <name>ATP</name>
        <dbReference type="ChEBI" id="CHEBI:30616"/>
    </ligand>
</feature>
<dbReference type="RefSeq" id="WP_114792612.1">
    <property type="nucleotide sequence ID" value="NZ_CP139960.1"/>
</dbReference>
<keyword evidence="1 6" id="KW-0597">Phosphoprotein</keyword>
<dbReference type="PANTHER" id="PTHR30218">
    <property type="entry name" value="POLYPHOSPHATE KINASE"/>
    <property type="match status" value="1"/>
</dbReference>
<feature type="domain" description="Polyphosphate kinase middle" evidence="8">
    <location>
        <begin position="117"/>
        <end position="302"/>
    </location>
</feature>
<evidence type="ECO:0000256" key="3">
    <source>
        <dbReference type="ARBA" id="ARBA00022741"/>
    </source>
</evidence>
<comment type="PTM">
    <text evidence="6 7">An intermediate of this reaction is the autophosphorylated ppk in which a phosphate is covalently linked to a histidine residue through a N-P bond.</text>
</comment>
<keyword evidence="13" id="KW-1185">Reference proteome</keyword>
<comment type="cofactor">
    <cofactor evidence="6">
        <name>Mg(2+)</name>
        <dbReference type="ChEBI" id="CHEBI:18420"/>
    </cofactor>
</comment>
<evidence type="ECO:0000259" key="10">
    <source>
        <dbReference type="Pfam" id="PF13090"/>
    </source>
</evidence>
<feature type="binding site" evidence="6">
    <location>
        <position position="370"/>
    </location>
    <ligand>
        <name>Mg(2+)</name>
        <dbReference type="ChEBI" id="CHEBI:18420"/>
    </ligand>
</feature>
<feature type="binding site" evidence="6">
    <location>
        <position position="563"/>
    </location>
    <ligand>
        <name>ATP</name>
        <dbReference type="ChEBI" id="CHEBI:30616"/>
    </ligand>
</feature>
<evidence type="ECO:0000313" key="12">
    <source>
        <dbReference type="EMBL" id="WQD39029.1"/>
    </source>
</evidence>
<dbReference type="InterPro" id="IPR025198">
    <property type="entry name" value="PPK_N_dom"/>
</dbReference>
<gene>
    <name evidence="12" type="primary">ppk1</name>
    <name evidence="6" type="synonym">ppk</name>
    <name evidence="12" type="ORF">U0035_02565</name>
</gene>
<feature type="active site" description="Phosphohistidine intermediate" evidence="6">
    <location>
        <position position="430"/>
    </location>
</feature>
<feature type="binding site" evidence="6">
    <location>
        <position position="400"/>
    </location>
    <ligand>
        <name>Mg(2+)</name>
        <dbReference type="ChEBI" id="CHEBI:18420"/>
    </ligand>
</feature>
<dbReference type="Gene3D" id="1.20.58.310">
    <property type="entry name" value="Polyphosphate kinase N-terminal domain"/>
    <property type="match status" value="1"/>
</dbReference>
<dbReference type="InterPro" id="IPR003414">
    <property type="entry name" value="PP_kinase"/>
</dbReference>
<dbReference type="SUPFAM" id="SSF143724">
    <property type="entry name" value="PHP14-like"/>
    <property type="match status" value="1"/>
</dbReference>
<dbReference type="PANTHER" id="PTHR30218:SF0">
    <property type="entry name" value="POLYPHOSPHATE KINASE"/>
    <property type="match status" value="1"/>
</dbReference>
<evidence type="ECO:0000256" key="2">
    <source>
        <dbReference type="ARBA" id="ARBA00022679"/>
    </source>
</evidence>
<protein>
    <recommendedName>
        <fullName evidence="6 7">Polyphosphate kinase</fullName>
        <ecNumber evidence="6 7">2.7.4.1</ecNumber>
    </recommendedName>
    <alternativeName>
        <fullName evidence="6">ATP-polyphosphate phosphotransferase</fullName>
    </alternativeName>
    <alternativeName>
        <fullName evidence="6">Polyphosphoric acid kinase</fullName>
    </alternativeName>
</protein>
<keyword evidence="6" id="KW-0460">Magnesium</keyword>
<proteinExistence type="inferred from homology"/>
<dbReference type="InterPro" id="IPR041108">
    <property type="entry name" value="PP_kinase_C_1"/>
</dbReference>
<comment type="catalytic activity">
    <reaction evidence="6 7">
        <text>[phosphate](n) + ATP = [phosphate](n+1) + ADP</text>
        <dbReference type="Rhea" id="RHEA:19573"/>
        <dbReference type="Rhea" id="RHEA-COMP:9859"/>
        <dbReference type="Rhea" id="RHEA-COMP:14280"/>
        <dbReference type="ChEBI" id="CHEBI:16838"/>
        <dbReference type="ChEBI" id="CHEBI:30616"/>
        <dbReference type="ChEBI" id="CHEBI:456216"/>
        <dbReference type="EC" id="2.7.4.1"/>
    </reaction>
</comment>
<dbReference type="InterPro" id="IPR024953">
    <property type="entry name" value="PP_kinase_middle"/>
</dbReference>
<organism evidence="12 13">
    <name type="scientific">Niabella yanshanensis</name>
    <dbReference type="NCBI Taxonomy" id="577386"/>
    <lineage>
        <taxon>Bacteria</taxon>
        <taxon>Pseudomonadati</taxon>
        <taxon>Bacteroidota</taxon>
        <taxon>Chitinophagia</taxon>
        <taxon>Chitinophagales</taxon>
        <taxon>Chitinophagaceae</taxon>
        <taxon>Niabella</taxon>
    </lineage>
</organism>
<feature type="domain" description="Polyphosphate kinase C-terminal" evidence="10">
    <location>
        <begin position="502"/>
        <end position="673"/>
    </location>
</feature>
<evidence type="ECO:0000256" key="5">
    <source>
        <dbReference type="ARBA" id="ARBA00022840"/>
    </source>
</evidence>
<evidence type="ECO:0000259" key="9">
    <source>
        <dbReference type="Pfam" id="PF13089"/>
    </source>
</evidence>
<sequence>MLKLIPRDISWLSFNERVLQEASDHTVPLKERVKFLGIFSNNRDEFFRVRVASLKRMLQIETKMKMHAEKNPQRILDEVQRVNAEHQAAFEKVWAEVLAEMNNQHIFLKNDKQLNGEQKKFILDFFDNEVSANMVPLMVENIKKFPNLRDKSIFLGVVMSKSSDKADRKYAIIEVPVTAVGSRFIVLPSKEGTHDIMLLEDAIKFNLPDIFSFMGYDEFQAHIFKFTRDAELDIDNSDTTTIIQKLEKGLKNRKKGKPIRLAYDENMDPGFLEYLLARLGLTKKDNLMPGGSIHNFRHFMDFPSQVFTHKAKRKQPFIHPLLQDERVGDVLMKRDVLLNFPYHSFSPVVDMIREAAFDPDVVSIKIACYRLASQSKIINALVNAVRNGKEVTVMMELKARFDEEANLQWQQVLTDIGAKVLTGIQDMKVHAKICVIKKRIKSKTHHYGFVSTGNVNEKTAKLYGDHCLLTSNRFIMADVNRIFNFLEKPDTGFHFLEKCRTLIPSPGFIRTELNKLIEAEMAAARKGHAAEIILKMNSMADARLIEKLTEAAKAGVVIKLIVRGIFCMQSESKKFKEPIKAISIIDEYLEHARVWVFHNRGDHKVYISSADWMIRNIEHRVEATCPIKSEDLKQELIDILNIQLKDNTKARILNNELNNEYVKRKNKEEVRSQEEIYNYLANKSY</sequence>
<keyword evidence="2 6" id="KW-0808">Transferase</keyword>
<feature type="binding site" evidence="6">
    <location>
        <position position="463"/>
    </location>
    <ligand>
        <name>ATP</name>
        <dbReference type="ChEBI" id="CHEBI:30616"/>
    </ligand>
</feature>
<comment type="function">
    <text evidence="6 7">Catalyzes the reversible transfer of the terminal phosphate of ATP to form a long-chain polyphosphate (polyP).</text>
</comment>
<keyword evidence="5 6" id="KW-0067">ATP-binding</keyword>
<reference evidence="12 13" key="1">
    <citation type="submission" date="2023-12" db="EMBL/GenBank/DDBJ databases">
        <title>Genome sequencing and assembly of bacterial species from a model synthetic community.</title>
        <authorList>
            <person name="Hogle S.L."/>
        </authorList>
    </citation>
    <scope>NUCLEOTIDE SEQUENCE [LARGE SCALE GENOMIC DNA]</scope>
    <source>
        <strain evidence="12 13">HAMBI_3031</strain>
    </source>
</reference>
<feature type="domain" description="Polyphosphate kinase N-terminal" evidence="9">
    <location>
        <begin position="5"/>
        <end position="108"/>
    </location>
</feature>
<dbReference type="SUPFAM" id="SSF140356">
    <property type="entry name" value="PPK N-terminal domain-like"/>
    <property type="match status" value="1"/>
</dbReference>
<dbReference type="EMBL" id="CP139960">
    <property type="protein sequence ID" value="WQD39029.1"/>
    <property type="molecule type" value="Genomic_DNA"/>
</dbReference>
<dbReference type="InterPro" id="IPR036830">
    <property type="entry name" value="PP_kinase_middle_dom_sf"/>
</dbReference>
<dbReference type="NCBIfam" id="TIGR03705">
    <property type="entry name" value="poly_P_kin"/>
    <property type="match status" value="1"/>
</dbReference>